<dbReference type="Proteomes" id="UP000677687">
    <property type="component" value="Unassembled WGS sequence"/>
</dbReference>
<keyword evidence="2 9" id="KW-0963">Cytoplasm</keyword>
<feature type="binding site" evidence="9">
    <location>
        <position position="21"/>
    </location>
    <ligand>
        <name>Mg(2+)</name>
        <dbReference type="ChEBI" id="CHEBI:18420"/>
    </ligand>
</feature>
<dbReference type="CDD" id="cd03693">
    <property type="entry name" value="EF1_alpha_II"/>
    <property type="match status" value="1"/>
</dbReference>
<dbReference type="EC" id="3.6.5.3" evidence="9"/>
<dbReference type="Gene3D" id="3.40.50.300">
    <property type="entry name" value="P-loop containing nucleotide triphosphate hydrolases"/>
    <property type="match status" value="1"/>
</dbReference>
<evidence type="ECO:0000256" key="6">
    <source>
        <dbReference type="ARBA" id="ARBA00022842"/>
    </source>
</evidence>
<comment type="subcellular location">
    <subcellularLocation>
        <location evidence="1 9">Cytoplasm</location>
    </subcellularLocation>
</comment>
<comment type="caution">
    <text evidence="11">The sequence shown here is derived from an EMBL/GenBank/DDBJ whole genome shotgun (WGS) entry which is preliminary data.</text>
</comment>
<reference evidence="11" key="2">
    <citation type="submission" date="2021-05" db="EMBL/GenBank/DDBJ databases">
        <title>Protein family content uncovers lineage relationships and bacterial pathway maintenance mechanisms in DPANN archaea.</title>
        <authorList>
            <person name="Castelle C.J."/>
            <person name="Meheust R."/>
            <person name="Jaffe A.L."/>
            <person name="Seitz K."/>
            <person name="Gong X."/>
            <person name="Baker B.J."/>
            <person name="Banfield J.F."/>
        </authorList>
    </citation>
    <scope>NUCLEOTIDE SEQUENCE</scope>
    <source>
        <strain evidence="11">RIFCSPHIGHO2_01_FULL_AR10_44_11</strain>
    </source>
</reference>
<sequence>MMADKPHINLVFIGHVDHGKSTLVGRLLYDTGALSEQDYRKLKAEADAQGKSTFVFAYVMDTLKEERERGVTIDVSYKKFDGKKNNFTIIDAPGHRDFVKNMITGTSQADAAVLVVSAKEGVQPQTKEHAFLAQVMGLKQLIIAVNKMDEVKYEQKAFDALKVDLSKLLSAVGYKMDTILFVPVSAWVGDNVAKASSNLGWYKGPTLVEALDTVVAPKPPTDKPLRLPIQDVYNIKGVGTVPVGRVETGIMKPGDSVIVNPPGVSGEVKTIEMHHEQLTQAVPGDNVGFNVRGINKEDITRGDVLGHTRDPPTVVKDFIAQIVVLNHPTAIPVNYTPVFHIHTAQLSCALTELQKKIDPKTGATVEENPKFLKTGDAAIVKIVPTKAVVIEEYKKFPQLGRFAIRDMGQTVAAGIVTAVTLRPPGGK</sequence>
<dbReference type="NCBIfam" id="TIGR00483">
    <property type="entry name" value="EF-1_alpha"/>
    <property type="match status" value="1"/>
</dbReference>
<dbReference type="PROSITE" id="PS51722">
    <property type="entry name" value="G_TR_2"/>
    <property type="match status" value="1"/>
</dbReference>
<dbReference type="PROSITE" id="PS00301">
    <property type="entry name" value="G_TR_1"/>
    <property type="match status" value="1"/>
</dbReference>
<feature type="binding site" evidence="9">
    <location>
        <begin position="146"/>
        <end position="149"/>
    </location>
    <ligand>
        <name>GTP</name>
        <dbReference type="ChEBI" id="CHEBI:37565"/>
    </ligand>
</feature>
<comment type="catalytic activity">
    <reaction evidence="9">
        <text>GTP + H2O = GDP + phosphate + H(+)</text>
        <dbReference type="Rhea" id="RHEA:19669"/>
        <dbReference type="ChEBI" id="CHEBI:15377"/>
        <dbReference type="ChEBI" id="CHEBI:15378"/>
        <dbReference type="ChEBI" id="CHEBI:37565"/>
        <dbReference type="ChEBI" id="CHEBI:43474"/>
        <dbReference type="ChEBI" id="CHEBI:58189"/>
        <dbReference type="EC" id="3.6.5.3"/>
    </reaction>
</comment>
<dbReference type="InterPro" id="IPR005225">
    <property type="entry name" value="Small_GTP-bd"/>
</dbReference>
<organism evidence="11 12">
    <name type="scientific">Candidatus Iainarchaeum sp</name>
    <dbReference type="NCBI Taxonomy" id="3101447"/>
    <lineage>
        <taxon>Archaea</taxon>
        <taxon>Candidatus Iainarchaeota</taxon>
        <taxon>Candidatus Iainarchaeia</taxon>
        <taxon>Candidatus Iainarchaeales</taxon>
        <taxon>Candidatus Iainarchaeaceae</taxon>
        <taxon>Candidatus Iainarchaeum</taxon>
    </lineage>
</organism>
<evidence type="ECO:0000256" key="2">
    <source>
        <dbReference type="ARBA" id="ARBA00022490"/>
    </source>
</evidence>
<comment type="function">
    <text evidence="9">GTP hydrolase that promotes the GTP-dependent binding of aminoacyl-tRNA to the A-site of ribosomes during protein biosynthesis.</text>
</comment>
<dbReference type="Pfam" id="PF22594">
    <property type="entry name" value="GTP-eEF1A_C"/>
    <property type="match status" value="1"/>
</dbReference>
<dbReference type="SUPFAM" id="SSF52540">
    <property type="entry name" value="P-loop containing nucleoside triphosphate hydrolases"/>
    <property type="match status" value="1"/>
</dbReference>
<dbReference type="InterPro" id="IPR000795">
    <property type="entry name" value="T_Tr_GTP-bd_dom"/>
</dbReference>
<keyword evidence="4 9" id="KW-0547">Nucleotide-binding</keyword>
<dbReference type="Pfam" id="PF03144">
    <property type="entry name" value="GTP_EFTU_D2"/>
    <property type="match status" value="1"/>
</dbReference>
<keyword evidence="3 9" id="KW-0479">Metal-binding</keyword>
<dbReference type="InterPro" id="IPR031157">
    <property type="entry name" value="G_TR_CS"/>
</dbReference>
<dbReference type="InterPro" id="IPR004161">
    <property type="entry name" value="EFTu-like_2"/>
</dbReference>
<accession>A0A8T4KW34</accession>
<dbReference type="NCBIfam" id="TIGR00231">
    <property type="entry name" value="small_GTP"/>
    <property type="match status" value="1"/>
</dbReference>
<dbReference type="Pfam" id="PF00009">
    <property type="entry name" value="GTP_EFTU"/>
    <property type="match status" value="1"/>
</dbReference>
<evidence type="ECO:0000313" key="11">
    <source>
        <dbReference type="EMBL" id="MBS3057349.1"/>
    </source>
</evidence>
<dbReference type="GO" id="GO:0003924">
    <property type="term" value="F:GTPase activity"/>
    <property type="evidence" value="ECO:0007669"/>
    <property type="project" value="UniProtKB-UniRule"/>
</dbReference>
<protein>
    <recommendedName>
        <fullName evidence="9">Elongation factor 1-alpha</fullName>
        <shortName evidence="9">EF-1-alpha</shortName>
        <ecNumber evidence="9">3.6.5.3</ecNumber>
    </recommendedName>
    <alternativeName>
        <fullName evidence="9">Elongation factor Tu</fullName>
        <shortName evidence="9">EF-Tu</shortName>
    </alternativeName>
</protein>
<keyword evidence="6 9" id="KW-0460">Magnesium</keyword>
<dbReference type="InterPro" id="IPR054696">
    <property type="entry name" value="GTP-eEF1A_C"/>
</dbReference>
<dbReference type="GO" id="GO:0000287">
    <property type="term" value="F:magnesium ion binding"/>
    <property type="evidence" value="ECO:0007669"/>
    <property type="project" value="UniProtKB-UniRule"/>
</dbReference>
<evidence type="ECO:0000256" key="5">
    <source>
        <dbReference type="ARBA" id="ARBA00022768"/>
    </source>
</evidence>
<dbReference type="SUPFAM" id="SSF50447">
    <property type="entry name" value="Translation proteins"/>
    <property type="match status" value="1"/>
</dbReference>
<evidence type="ECO:0000256" key="1">
    <source>
        <dbReference type="ARBA" id="ARBA00004496"/>
    </source>
</evidence>
<feature type="domain" description="Tr-type G" evidence="10">
    <location>
        <begin position="5"/>
        <end position="221"/>
    </location>
</feature>
<evidence type="ECO:0000313" key="12">
    <source>
        <dbReference type="Proteomes" id="UP000677687"/>
    </source>
</evidence>
<dbReference type="InterPro" id="IPR009001">
    <property type="entry name" value="Transl_elong_EF1A/Init_IF2_C"/>
</dbReference>
<feature type="binding site" evidence="9">
    <location>
        <begin position="91"/>
        <end position="95"/>
    </location>
    <ligand>
        <name>GTP</name>
        <dbReference type="ChEBI" id="CHEBI:37565"/>
    </ligand>
</feature>
<dbReference type="PANTHER" id="PTHR23115">
    <property type="entry name" value="TRANSLATION FACTOR"/>
    <property type="match status" value="1"/>
</dbReference>
<keyword evidence="9" id="KW-0378">Hydrolase</keyword>
<name>A0A8T4KW34_9ARCH</name>
<evidence type="ECO:0000256" key="3">
    <source>
        <dbReference type="ARBA" id="ARBA00022723"/>
    </source>
</evidence>
<feature type="binding site" evidence="9">
    <location>
        <begin position="14"/>
        <end position="21"/>
    </location>
    <ligand>
        <name>GTP</name>
        <dbReference type="ChEBI" id="CHEBI:37565"/>
    </ligand>
</feature>
<keyword evidence="7 9" id="KW-0648">Protein biosynthesis</keyword>
<proteinExistence type="inferred from homology"/>
<dbReference type="GO" id="GO:0005525">
    <property type="term" value="F:GTP binding"/>
    <property type="evidence" value="ECO:0007669"/>
    <property type="project" value="UniProtKB-UniRule"/>
</dbReference>
<evidence type="ECO:0000256" key="4">
    <source>
        <dbReference type="ARBA" id="ARBA00022741"/>
    </source>
</evidence>
<keyword evidence="8 9" id="KW-0342">GTP-binding</keyword>
<dbReference type="NCBIfam" id="NF008969">
    <property type="entry name" value="PRK12317.1"/>
    <property type="match status" value="1"/>
</dbReference>
<dbReference type="CDD" id="cd01883">
    <property type="entry name" value="EF1_alpha"/>
    <property type="match status" value="1"/>
</dbReference>
<comment type="similarity">
    <text evidence="9">Belongs to the TRAFAC class translation factor GTPase superfamily. Classic translation factor GTPase family. EF-Tu/EF-1A subfamily.</text>
</comment>
<evidence type="ECO:0000256" key="8">
    <source>
        <dbReference type="ARBA" id="ARBA00023134"/>
    </source>
</evidence>
<dbReference type="InterPro" id="IPR050100">
    <property type="entry name" value="TRAFAC_GTPase_members"/>
</dbReference>
<dbReference type="FunFam" id="2.40.30.10:FF:000003">
    <property type="entry name" value="Elongation factor 1-alpha"/>
    <property type="match status" value="1"/>
</dbReference>
<dbReference type="InterPro" id="IPR009000">
    <property type="entry name" value="Transl_B-barrel_sf"/>
</dbReference>
<dbReference type="CDD" id="cd03705">
    <property type="entry name" value="EF1_alpha_III"/>
    <property type="match status" value="1"/>
</dbReference>
<dbReference type="AlphaFoldDB" id="A0A8T4KW34"/>
<dbReference type="SUPFAM" id="SSF50465">
    <property type="entry name" value="EF-Tu/eEF-1alpha/eIF2-gamma C-terminal domain"/>
    <property type="match status" value="1"/>
</dbReference>
<dbReference type="FunFam" id="2.40.30.10:FF:000005">
    <property type="entry name" value="Elongation factor 1-alpha"/>
    <property type="match status" value="1"/>
</dbReference>
<dbReference type="InterPro" id="IPR004539">
    <property type="entry name" value="Transl_elong_EF1A_euk/arc"/>
</dbReference>
<dbReference type="Gene3D" id="2.40.30.10">
    <property type="entry name" value="Translation factors"/>
    <property type="match status" value="2"/>
</dbReference>
<gene>
    <name evidence="9 11" type="primary">tuf</name>
    <name evidence="11" type="ORF">J4415_01855</name>
</gene>
<dbReference type="EMBL" id="JAGVWD010000023">
    <property type="protein sequence ID" value="MBS3057349.1"/>
    <property type="molecule type" value="Genomic_DNA"/>
</dbReference>
<dbReference type="InterPro" id="IPR027417">
    <property type="entry name" value="P-loop_NTPase"/>
</dbReference>
<dbReference type="HAMAP" id="MF_00118_A">
    <property type="entry name" value="EF_Tu_A"/>
    <property type="match status" value="1"/>
</dbReference>
<dbReference type="GO" id="GO:0003746">
    <property type="term" value="F:translation elongation factor activity"/>
    <property type="evidence" value="ECO:0007669"/>
    <property type="project" value="UniProtKB-UniRule"/>
</dbReference>
<evidence type="ECO:0000259" key="10">
    <source>
        <dbReference type="PROSITE" id="PS51722"/>
    </source>
</evidence>
<dbReference type="GO" id="GO:0005737">
    <property type="term" value="C:cytoplasm"/>
    <property type="evidence" value="ECO:0007669"/>
    <property type="project" value="UniProtKB-SubCell"/>
</dbReference>
<evidence type="ECO:0000256" key="7">
    <source>
        <dbReference type="ARBA" id="ARBA00022917"/>
    </source>
</evidence>
<reference evidence="11" key="1">
    <citation type="submission" date="2021-03" db="EMBL/GenBank/DDBJ databases">
        <authorList>
            <person name="Jaffe A."/>
        </authorList>
    </citation>
    <scope>NUCLEOTIDE SEQUENCE</scope>
    <source>
        <strain evidence="11">RIFCSPHIGHO2_01_FULL_AR10_44_11</strain>
    </source>
</reference>
<evidence type="ECO:0000256" key="9">
    <source>
        <dbReference type="HAMAP-Rule" id="MF_00118"/>
    </source>
</evidence>
<keyword evidence="5 9" id="KW-0251">Elongation factor</keyword>
<dbReference type="PRINTS" id="PR00315">
    <property type="entry name" value="ELONGATNFCT"/>
</dbReference>